<dbReference type="Pfam" id="PF06977">
    <property type="entry name" value="SdiA-regulated"/>
    <property type="match status" value="1"/>
</dbReference>
<gene>
    <name evidence="7" type="ORF">CEG18_20130</name>
</gene>
<dbReference type="SUPFAM" id="SSF50956">
    <property type="entry name" value="Thermostable phytase (3-phytase)"/>
    <property type="match status" value="1"/>
</dbReference>
<dbReference type="STRING" id="46680.GCA_000807755_06876"/>
<name>A0A246F7E2_PSENT</name>
<evidence type="ECO:0000256" key="1">
    <source>
        <dbReference type="ARBA" id="ARBA00004236"/>
    </source>
</evidence>
<evidence type="ECO:0000256" key="6">
    <source>
        <dbReference type="PROSITE-ProRule" id="PRU00504"/>
    </source>
</evidence>
<evidence type="ECO:0000313" key="8">
    <source>
        <dbReference type="Proteomes" id="UP000198145"/>
    </source>
</evidence>
<dbReference type="eggNOG" id="COG3204">
    <property type="taxonomic scope" value="Bacteria"/>
</dbReference>
<dbReference type="Gene3D" id="2.120.10.30">
    <property type="entry name" value="TolB, C-terminal domain"/>
    <property type="match status" value="1"/>
</dbReference>
<accession>A0A246F7E2</accession>
<dbReference type="InterPro" id="IPR009722">
    <property type="entry name" value="YjiK/CarP"/>
</dbReference>
<evidence type="ECO:0000256" key="2">
    <source>
        <dbReference type="ARBA" id="ARBA00009852"/>
    </source>
</evidence>
<keyword evidence="5" id="KW-0472">Membrane</keyword>
<organism evidence="7 8">
    <name type="scientific">Pseudomonas nitroreducens</name>
    <dbReference type="NCBI Taxonomy" id="46680"/>
    <lineage>
        <taxon>Bacteria</taxon>
        <taxon>Pseudomonadati</taxon>
        <taxon>Pseudomonadota</taxon>
        <taxon>Gammaproteobacteria</taxon>
        <taxon>Pseudomonadales</taxon>
        <taxon>Pseudomonadaceae</taxon>
        <taxon>Pseudomonas</taxon>
    </lineage>
</organism>
<dbReference type="InterPro" id="IPR011042">
    <property type="entry name" value="6-blade_b-propeller_TolB-like"/>
</dbReference>
<evidence type="ECO:0000256" key="3">
    <source>
        <dbReference type="ARBA" id="ARBA00022475"/>
    </source>
</evidence>
<dbReference type="PROSITE" id="PS51125">
    <property type="entry name" value="NHL"/>
    <property type="match status" value="1"/>
</dbReference>
<dbReference type="GO" id="GO:0005886">
    <property type="term" value="C:plasma membrane"/>
    <property type="evidence" value="ECO:0007669"/>
    <property type="project" value="UniProtKB-SubCell"/>
</dbReference>
<dbReference type="CDD" id="cd09971">
    <property type="entry name" value="SdiA-regulated"/>
    <property type="match status" value="1"/>
</dbReference>
<keyword evidence="3" id="KW-1003">Cell membrane</keyword>
<sequence length="306" mass="33678">MTMSILRPRWLLLALLFILVVLGYLTSRFHWDDRARLWLREQDTSAQARSESVWLPGYRAVIQAKPLKGGLEGQETSDLAYNPVTRTLFTVTGKKPLLAELSLTGDVLRVIPLLGMSNPEGVAVLENGNIAVTDERQNSLTIFQVDPQTRELSTAKLSSFDLGPRGKKNKGIEGIAWDPRQHRLVLGQERDPLALFSLASNGGPHLSGALQPLPSDLLMTNVSALSIDPRTGHTLVLSAESHLLLELDEKGEPISFISLLGGLNGLENRIPRAEGVAIDEQGTIYMVSEPDLFYVFKREAEPPKAD</sequence>
<comment type="subcellular location">
    <subcellularLocation>
        <location evidence="1">Cell membrane</location>
    </subcellularLocation>
</comment>
<protein>
    <submittedName>
        <fullName evidence="7">DNA-binding protein</fullName>
    </submittedName>
</protein>
<feature type="repeat" description="NHL" evidence="6">
    <location>
        <begin position="117"/>
        <end position="146"/>
    </location>
</feature>
<proteinExistence type="inferred from homology"/>
<evidence type="ECO:0000256" key="5">
    <source>
        <dbReference type="ARBA" id="ARBA00023136"/>
    </source>
</evidence>
<evidence type="ECO:0000313" key="7">
    <source>
        <dbReference type="EMBL" id="OWP49051.1"/>
    </source>
</evidence>
<dbReference type="Proteomes" id="UP000198145">
    <property type="component" value="Unassembled WGS sequence"/>
</dbReference>
<dbReference type="AlphaFoldDB" id="A0A246F7E2"/>
<reference evidence="7 8" key="1">
    <citation type="submission" date="2017-06" db="EMBL/GenBank/DDBJ databases">
        <title>Draft genome of Pseudomonas nitroreducens DF05.</title>
        <authorList>
            <person name="Iyer R."/>
        </authorList>
    </citation>
    <scope>NUCLEOTIDE SEQUENCE [LARGE SCALE GENOMIC DNA]</scope>
    <source>
        <strain evidence="7 8">DF05</strain>
    </source>
</reference>
<dbReference type="GO" id="GO:0003677">
    <property type="term" value="F:DNA binding"/>
    <property type="evidence" value="ECO:0007669"/>
    <property type="project" value="UniProtKB-KW"/>
</dbReference>
<dbReference type="InterPro" id="IPR001258">
    <property type="entry name" value="NHL_repeat"/>
</dbReference>
<keyword evidence="4" id="KW-0677">Repeat</keyword>
<evidence type="ECO:0000256" key="4">
    <source>
        <dbReference type="ARBA" id="ARBA00022737"/>
    </source>
</evidence>
<comment type="caution">
    <text evidence="7">The sequence shown here is derived from an EMBL/GenBank/DDBJ whole genome shotgun (WGS) entry which is preliminary data.</text>
</comment>
<dbReference type="EMBL" id="NJBA01000007">
    <property type="protein sequence ID" value="OWP49051.1"/>
    <property type="molecule type" value="Genomic_DNA"/>
</dbReference>
<dbReference type="RefSeq" id="WP_088420060.1">
    <property type="nucleotide sequence ID" value="NZ_NJBA01000007.1"/>
</dbReference>
<keyword evidence="7" id="KW-0238">DNA-binding</keyword>
<comment type="similarity">
    <text evidence="2">Belongs to the YjiK family.</text>
</comment>